<dbReference type="Proteomes" id="UP000440578">
    <property type="component" value="Unassembled WGS sequence"/>
</dbReference>
<dbReference type="AlphaFoldDB" id="A0A6A4W2P7"/>
<dbReference type="EMBL" id="VIIS01001356">
    <property type="protein sequence ID" value="KAF0299539.1"/>
    <property type="molecule type" value="Genomic_DNA"/>
</dbReference>
<dbReference type="GO" id="GO:0030548">
    <property type="term" value="F:acetylcholine receptor regulator activity"/>
    <property type="evidence" value="ECO:0007669"/>
    <property type="project" value="InterPro"/>
</dbReference>
<evidence type="ECO:0000256" key="7">
    <source>
        <dbReference type="ARBA" id="ARBA00023180"/>
    </source>
</evidence>
<dbReference type="PANTHER" id="PTHR31171">
    <property type="entry name" value="LY6/PLAUR DOMAIN-CONTAINING PROTEIN 6"/>
    <property type="match status" value="1"/>
</dbReference>
<evidence type="ECO:0000256" key="1">
    <source>
        <dbReference type="ARBA" id="ARBA00004609"/>
    </source>
</evidence>
<evidence type="ECO:0000256" key="5">
    <source>
        <dbReference type="ARBA" id="ARBA00023136"/>
    </source>
</evidence>
<sequence>MAIPFVAVNHLTCYFCENVENNYICNRFAIDHPCPAGTTFCRTLHIMDTRGNSVVVNKHCATEDQCRDDRVGCLQQDHQKTCVSCCHSSYCNEPVPTNYSNAVRQPKPTAPTRAVKSAGAAAAPRLLLLSAAAASRLLLLLAAAAPRLLLLLAAAASRTAAAAGCGGVPAAAQREPAAVTAAQWAAALAGRELVAAPFGVTEPL</sequence>
<evidence type="ECO:0000256" key="3">
    <source>
        <dbReference type="ARBA" id="ARBA00022622"/>
    </source>
</evidence>
<keyword evidence="4" id="KW-0732">Signal</keyword>
<accession>A0A6A4W2P7</accession>
<evidence type="ECO:0000256" key="8">
    <source>
        <dbReference type="ARBA" id="ARBA00023288"/>
    </source>
</evidence>
<evidence type="ECO:0000256" key="2">
    <source>
        <dbReference type="ARBA" id="ARBA00022475"/>
    </source>
</evidence>
<keyword evidence="10" id="KW-1185">Reference proteome</keyword>
<keyword evidence="3" id="KW-0336">GPI-anchor</keyword>
<dbReference type="SUPFAM" id="SSF57302">
    <property type="entry name" value="Snake toxin-like"/>
    <property type="match status" value="1"/>
</dbReference>
<proteinExistence type="predicted"/>
<dbReference type="Pfam" id="PF16975">
    <property type="entry name" value="UPAR_LY6_2"/>
    <property type="match status" value="1"/>
</dbReference>
<organism evidence="9 10">
    <name type="scientific">Amphibalanus amphitrite</name>
    <name type="common">Striped barnacle</name>
    <name type="synonym">Balanus amphitrite</name>
    <dbReference type="NCBI Taxonomy" id="1232801"/>
    <lineage>
        <taxon>Eukaryota</taxon>
        <taxon>Metazoa</taxon>
        <taxon>Ecdysozoa</taxon>
        <taxon>Arthropoda</taxon>
        <taxon>Crustacea</taxon>
        <taxon>Multicrustacea</taxon>
        <taxon>Cirripedia</taxon>
        <taxon>Thoracica</taxon>
        <taxon>Thoracicalcarea</taxon>
        <taxon>Balanomorpha</taxon>
        <taxon>Balanoidea</taxon>
        <taxon>Balanidae</taxon>
        <taxon>Amphibalaninae</taxon>
        <taxon>Amphibalanus</taxon>
    </lineage>
</organism>
<comment type="caution">
    <text evidence="9">The sequence shown here is derived from an EMBL/GenBank/DDBJ whole genome shotgun (WGS) entry which is preliminary data.</text>
</comment>
<evidence type="ECO:0000256" key="6">
    <source>
        <dbReference type="ARBA" id="ARBA00023157"/>
    </source>
</evidence>
<dbReference type="InterPro" id="IPR039457">
    <property type="entry name" value="LYPD6-like"/>
</dbReference>
<dbReference type="InterPro" id="IPR045860">
    <property type="entry name" value="Snake_toxin-like_sf"/>
</dbReference>
<dbReference type="GO" id="GO:0005886">
    <property type="term" value="C:plasma membrane"/>
    <property type="evidence" value="ECO:0007669"/>
    <property type="project" value="UniProtKB-SubCell"/>
</dbReference>
<dbReference type="GO" id="GO:0098552">
    <property type="term" value="C:side of membrane"/>
    <property type="evidence" value="ECO:0007669"/>
    <property type="project" value="UniProtKB-KW"/>
</dbReference>
<keyword evidence="6" id="KW-1015">Disulfide bond</keyword>
<comment type="subcellular location">
    <subcellularLocation>
        <location evidence="1">Cell membrane</location>
        <topology evidence="1">Lipid-anchor</topology>
        <topology evidence="1">GPI-anchor</topology>
    </subcellularLocation>
</comment>
<protein>
    <submittedName>
        <fullName evidence="9">Ly6/PLAUR domain-containing protein 6</fullName>
    </submittedName>
</protein>
<dbReference type="PANTHER" id="PTHR31171:SF3">
    <property type="entry name" value="LY6_PLAUR DOMAIN-CONTAINING PROTEIN 6B"/>
    <property type="match status" value="1"/>
</dbReference>
<gene>
    <name evidence="9" type="primary">lypd6</name>
    <name evidence="9" type="ORF">FJT64_027724</name>
</gene>
<evidence type="ECO:0000313" key="9">
    <source>
        <dbReference type="EMBL" id="KAF0299539.1"/>
    </source>
</evidence>
<keyword evidence="5" id="KW-0472">Membrane</keyword>
<keyword evidence="7" id="KW-0325">Glycoprotein</keyword>
<keyword evidence="8" id="KW-0449">Lipoprotein</keyword>
<reference evidence="9 10" key="1">
    <citation type="submission" date="2019-07" db="EMBL/GenBank/DDBJ databases">
        <title>Draft genome assembly of a fouling barnacle, Amphibalanus amphitrite (Darwin, 1854): The first reference genome for Thecostraca.</title>
        <authorList>
            <person name="Kim W."/>
        </authorList>
    </citation>
    <scope>NUCLEOTIDE SEQUENCE [LARGE SCALE GENOMIC DNA]</scope>
    <source>
        <strain evidence="9">SNU_AA5</strain>
        <tissue evidence="9">Soma without cirri and trophi</tissue>
    </source>
</reference>
<evidence type="ECO:0000256" key="4">
    <source>
        <dbReference type="ARBA" id="ARBA00022729"/>
    </source>
</evidence>
<dbReference type="Gene3D" id="2.10.60.10">
    <property type="entry name" value="CD59"/>
    <property type="match status" value="1"/>
</dbReference>
<name>A0A6A4W2P7_AMPAM</name>
<keyword evidence="2" id="KW-1003">Cell membrane</keyword>
<dbReference type="OrthoDB" id="6342537at2759"/>
<evidence type="ECO:0000313" key="10">
    <source>
        <dbReference type="Proteomes" id="UP000440578"/>
    </source>
</evidence>